<feature type="domain" description="BPL/LPL catalytic" evidence="3">
    <location>
        <begin position="1"/>
        <end position="168"/>
    </location>
</feature>
<dbReference type="CDD" id="cd16442">
    <property type="entry name" value="BPL"/>
    <property type="match status" value="1"/>
</dbReference>
<dbReference type="InterPro" id="IPR045864">
    <property type="entry name" value="aa-tRNA-synth_II/BPL/LPL"/>
</dbReference>
<reference evidence="4 5" key="1">
    <citation type="journal article" date="2008" name="Nature">
        <title>The Trichoplax genome and the nature of placozoans.</title>
        <authorList>
            <person name="Srivastava M."/>
            <person name="Begovic E."/>
            <person name="Chapman J."/>
            <person name="Putnam N.H."/>
            <person name="Hellsten U."/>
            <person name="Kawashima T."/>
            <person name="Kuo A."/>
            <person name="Mitros T."/>
            <person name="Salamov A."/>
            <person name="Carpenter M.L."/>
            <person name="Signorovitch A.Y."/>
            <person name="Moreno M.A."/>
            <person name="Kamm K."/>
            <person name="Grimwood J."/>
            <person name="Schmutz J."/>
            <person name="Shapiro H."/>
            <person name="Grigoriev I.V."/>
            <person name="Buss L.W."/>
            <person name="Schierwater B."/>
            <person name="Dellaporta S.L."/>
            <person name="Rokhsar D.S."/>
        </authorList>
    </citation>
    <scope>NUCLEOTIDE SEQUENCE [LARGE SCALE GENOMIC DNA]</scope>
    <source>
        <strain evidence="4 5">Grell-BS-1999</strain>
    </source>
</reference>
<dbReference type="STRING" id="10228.B3S8K6"/>
<accession>B3S8K6</accession>
<dbReference type="AlphaFoldDB" id="B3S8K6"/>
<dbReference type="EMBL" id="DS985256">
    <property type="protein sequence ID" value="EDV20900.1"/>
    <property type="molecule type" value="Genomic_DNA"/>
</dbReference>
<dbReference type="GO" id="GO:0005737">
    <property type="term" value="C:cytoplasm"/>
    <property type="evidence" value="ECO:0000318"/>
    <property type="project" value="GO_Central"/>
</dbReference>
<dbReference type="PROSITE" id="PS51733">
    <property type="entry name" value="BPL_LPL_CATALYTIC"/>
    <property type="match status" value="1"/>
</dbReference>
<dbReference type="PANTHER" id="PTHR12835:SF5">
    <property type="entry name" value="BIOTIN--PROTEIN LIGASE"/>
    <property type="match status" value="1"/>
</dbReference>
<dbReference type="InterPro" id="IPR004408">
    <property type="entry name" value="Biotin_CoA_COase_ligase"/>
</dbReference>
<dbReference type="Pfam" id="PF03099">
    <property type="entry name" value="BPL_LplA_LipB"/>
    <property type="match status" value="1"/>
</dbReference>
<keyword evidence="2" id="KW-0436">Ligase</keyword>
<dbReference type="Proteomes" id="UP000009022">
    <property type="component" value="Unassembled WGS sequence"/>
</dbReference>
<dbReference type="HOGENOM" id="CLU_051096_2_1_1"/>
<evidence type="ECO:0000313" key="5">
    <source>
        <dbReference type="Proteomes" id="UP000009022"/>
    </source>
</evidence>
<dbReference type="PhylomeDB" id="B3S8K6"/>
<dbReference type="OrthoDB" id="10250105at2759"/>
<organism evidence="4 5">
    <name type="scientific">Trichoplax adhaerens</name>
    <name type="common">Trichoplax reptans</name>
    <dbReference type="NCBI Taxonomy" id="10228"/>
    <lineage>
        <taxon>Eukaryota</taxon>
        <taxon>Metazoa</taxon>
        <taxon>Placozoa</taxon>
        <taxon>Uniplacotomia</taxon>
        <taxon>Trichoplacea</taxon>
        <taxon>Trichoplacidae</taxon>
        <taxon>Trichoplax</taxon>
    </lineage>
</organism>
<evidence type="ECO:0000313" key="4">
    <source>
        <dbReference type="EMBL" id="EDV20900.1"/>
    </source>
</evidence>
<dbReference type="GO" id="GO:0004077">
    <property type="term" value="F:biotin--[biotin carboxyl-carrier protein] ligase activity"/>
    <property type="evidence" value="ECO:0000318"/>
    <property type="project" value="GO_Central"/>
</dbReference>
<dbReference type="InParanoid" id="B3S8K6"/>
<evidence type="ECO:0000259" key="3">
    <source>
        <dbReference type="PROSITE" id="PS51733"/>
    </source>
</evidence>
<proteinExistence type="inferred from homology"/>
<dbReference type="NCBIfam" id="TIGR00121">
    <property type="entry name" value="birA_ligase"/>
    <property type="match status" value="1"/>
</dbReference>
<sequence length="241" mass="26807">MNVNQDSGLVIIANQQTQGRGRSGNNWISPRGCLMTSIPLTISRRSIIGSRLPLLVNITGLAVVKAVRSLEGYENIPLGIKWPNDIYYRDEIKLGGIILKSQTIGNNDPQIVVGCGLNVSNSNPTMCINDIIARFNNRTEGANLKPISVGRLAGLLYNNLETIISNIEKFGIGQFQREYYKYWIHSNKKVKIANRGNEDFSIAGINDYGFLCVTDRYGQKVTLQPDGNSFDLMRNLITLKN</sequence>
<dbReference type="RefSeq" id="XP_002116544.1">
    <property type="nucleotide sequence ID" value="XM_002116508.1"/>
</dbReference>
<dbReference type="KEGG" id="tad:TRIADDRAFT_31020"/>
<name>B3S8K6_TRIAD</name>
<dbReference type="eggNOG" id="KOG1536">
    <property type="taxonomic scope" value="Eukaryota"/>
</dbReference>
<comment type="similarity">
    <text evidence="1">Belongs to the biotin--protein ligase family.</text>
</comment>
<protein>
    <recommendedName>
        <fullName evidence="3">BPL/LPL catalytic domain-containing protein</fullName>
    </recommendedName>
</protein>
<dbReference type="PANTHER" id="PTHR12835">
    <property type="entry name" value="BIOTIN PROTEIN LIGASE"/>
    <property type="match status" value="1"/>
</dbReference>
<keyword evidence="5" id="KW-1185">Reference proteome</keyword>
<dbReference type="Gene3D" id="3.30.930.10">
    <property type="entry name" value="Bira Bifunctional Protein, Domain 2"/>
    <property type="match status" value="1"/>
</dbReference>
<dbReference type="GeneID" id="6757828"/>
<evidence type="ECO:0000256" key="2">
    <source>
        <dbReference type="ARBA" id="ARBA00022598"/>
    </source>
</evidence>
<evidence type="ECO:0000256" key="1">
    <source>
        <dbReference type="ARBA" id="ARBA00009934"/>
    </source>
</evidence>
<gene>
    <name evidence="4" type="ORF">TRIADDRAFT_31020</name>
</gene>
<dbReference type="SUPFAM" id="SSF55681">
    <property type="entry name" value="Class II aaRS and biotin synthetases"/>
    <property type="match status" value="1"/>
</dbReference>
<dbReference type="InterPro" id="IPR004143">
    <property type="entry name" value="BPL_LPL_catalytic"/>
</dbReference>
<dbReference type="OMA" id="GHEENMS"/>
<dbReference type="CTD" id="6757828"/>